<keyword evidence="2" id="KW-1133">Transmembrane helix</keyword>
<evidence type="ECO:0000256" key="2">
    <source>
        <dbReference type="SAM" id="Phobius"/>
    </source>
</evidence>
<keyword evidence="5" id="KW-0378">Hydrolase</keyword>
<keyword evidence="3" id="KW-0732">Signal</keyword>
<gene>
    <name evidence="5" type="ORF">AW10_02593</name>
</gene>
<dbReference type="PATRIC" id="fig|1454003.3.peg.2645"/>
<evidence type="ECO:0000256" key="3">
    <source>
        <dbReference type="SAM" id="SignalP"/>
    </source>
</evidence>
<dbReference type="InterPro" id="IPR011055">
    <property type="entry name" value="Dup_hybrid_motif"/>
</dbReference>
<comment type="caution">
    <text evidence="5">The sequence shown here is derived from an EMBL/GenBank/DDBJ whole genome shotgun (WGS) entry which is preliminary data.</text>
</comment>
<dbReference type="InterPro" id="IPR050570">
    <property type="entry name" value="Cell_wall_metabolism_enzyme"/>
</dbReference>
<sequence>MLKRALFATAVLLCSLDLFAGQQQDYPFSVETEKEGHGHRIVARNNGPAPVSVRVSLSDARNISPDRPFPVYAVVPPDGGTLYLGRIRPAMSTMGHSFSTQTSWVLGDFNARQSPDAIYRLPYRDGLAFHLGQAPGGPLTTHASADSQYAVDIGMPEGTPIVAARAGVVIDTEANQISGGQSPDMLSKANAVRIQHVDGTIALYAHLAHGGVYVYPGQRVATGTQLGLAGSTGYSSGPHLHFVVQTVTRSGRDLTMISLPFRFYVGNPPAVFSPRYGMYAEAQYSFPGRVPTTNATVQAAATPLPAATTPAPEASGSPERVMSLQVPAPLRYWLRSIPAWQWAIALIALIVMLVFLDEARHVRRRKRLWTVHEPRMRSRPAEEPPRHGLSPEDKLVLGCGGDRRRAERLQEYEYQRSPGISNREAAQRAWERLQRDRT</sequence>
<accession>A0A011NUD6</accession>
<dbReference type="GO" id="GO:0004222">
    <property type="term" value="F:metalloendopeptidase activity"/>
    <property type="evidence" value="ECO:0007669"/>
    <property type="project" value="TreeGrafter"/>
</dbReference>
<organism evidence="5 6">
    <name type="scientific">Candidatus Accumulibacter appositus</name>
    <dbReference type="NCBI Taxonomy" id="1454003"/>
    <lineage>
        <taxon>Bacteria</taxon>
        <taxon>Pseudomonadati</taxon>
        <taxon>Pseudomonadota</taxon>
        <taxon>Betaproteobacteria</taxon>
        <taxon>Candidatus Accumulibacter</taxon>
    </lineage>
</organism>
<dbReference type="PANTHER" id="PTHR21666:SF294">
    <property type="entry name" value="PEPTIDASE M23"/>
    <property type="match status" value="1"/>
</dbReference>
<proteinExistence type="predicted"/>
<feature type="chain" id="PRO_5001462458" evidence="3">
    <location>
        <begin position="21"/>
        <end position="438"/>
    </location>
</feature>
<feature type="transmembrane region" description="Helical" evidence="2">
    <location>
        <begin position="339"/>
        <end position="356"/>
    </location>
</feature>
<evidence type="ECO:0000313" key="5">
    <source>
        <dbReference type="EMBL" id="EXI78951.1"/>
    </source>
</evidence>
<dbReference type="CDD" id="cd12797">
    <property type="entry name" value="M23_peptidase"/>
    <property type="match status" value="1"/>
</dbReference>
<dbReference type="InterPro" id="IPR016047">
    <property type="entry name" value="M23ase_b-sheet_dom"/>
</dbReference>
<evidence type="ECO:0000313" key="6">
    <source>
        <dbReference type="Proteomes" id="UP000021816"/>
    </source>
</evidence>
<dbReference type="Pfam" id="PF01551">
    <property type="entry name" value="Peptidase_M23"/>
    <property type="match status" value="1"/>
</dbReference>
<dbReference type="SUPFAM" id="SSF51261">
    <property type="entry name" value="Duplicated hybrid motif"/>
    <property type="match status" value="1"/>
</dbReference>
<evidence type="ECO:0000256" key="1">
    <source>
        <dbReference type="SAM" id="MobiDB-lite"/>
    </source>
</evidence>
<dbReference type="PANTHER" id="PTHR21666">
    <property type="entry name" value="PEPTIDASE-RELATED"/>
    <property type="match status" value="1"/>
</dbReference>
<keyword evidence="2" id="KW-0812">Transmembrane</keyword>
<dbReference type="AlphaFoldDB" id="A0A011NUD6"/>
<feature type="signal peptide" evidence="3">
    <location>
        <begin position="1"/>
        <end position="20"/>
    </location>
</feature>
<dbReference type="EMBL" id="JEMX01000061">
    <property type="protein sequence ID" value="EXI78951.1"/>
    <property type="molecule type" value="Genomic_DNA"/>
</dbReference>
<keyword evidence="2" id="KW-0472">Membrane</keyword>
<dbReference type="Gene3D" id="2.70.70.10">
    <property type="entry name" value="Glucose Permease (Domain IIA)"/>
    <property type="match status" value="1"/>
</dbReference>
<dbReference type="Proteomes" id="UP000021816">
    <property type="component" value="Unassembled WGS sequence"/>
</dbReference>
<feature type="region of interest" description="Disordered" evidence="1">
    <location>
        <begin position="374"/>
        <end position="397"/>
    </location>
</feature>
<dbReference type="STRING" id="1454003.AW10_02593"/>
<dbReference type="EC" id="3.4.24.75" evidence="5"/>
<reference evidence="5 6" key="1">
    <citation type="submission" date="2014-02" db="EMBL/GenBank/DDBJ databases">
        <title>Expanding our view of genomic diversity in Candidatus Accumulibacter clades.</title>
        <authorList>
            <person name="Skennerton C.T."/>
            <person name="Barr J.J."/>
            <person name="Slater F.R."/>
            <person name="Bond P.L."/>
            <person name="Tyson G.W."/>
        </authorList>
    </citation>
    <scope>NUCLEOTIDE SEQUENCE [LARGE SCALE GENOMIC DNA]</scope>
    <source>
        <strain evidence="6">BA-92</strain>
    </source>
</reference>
<name>A0A011NUD6_9PROT</name>
<protein>
    <submittedName>
        <fullName evidence="5">Glycyl-glycine endopeptidase ALE-1</fullName>
        <ecNumber evidence="5">3.4.24.75</ecNumber>
    </submittedName>
</protein>
<evidence type="ECO:0000259" key="4">
    <source>
        <dbReference type="Pfam" id="PF01551"/>
    </source>
</evidence>
<feature type="domain" description="M23ase beta-sheet core" evidence="4">
    <location>
        <begin position="148"/>
        <end position="246"/>
    </location>
</feature>